<dbReference type="EMBL" id="MN739751">
    <property type="protein sequence ID" value="QHT24904.1"/>
    <property type="molecule type" value="Genomic_DNA"/>
</dbReference>
<sequence length="456" mass="53539">MSQNYVLGVETSENVFLYIHESPYLKNRVDSKNQSKCVNIFAEIDLDKAINDLNKAALKWTFNPTQMSDLGPFFDVHVEHKDNQSPECVFYYKLKKTHTPVDVMKYILNNSINVECSIGMTLFILYCVWKYLGDERFNKLHPIFVIKSTSINMNPLIQLLFRTKNCGNMRPCDIDEQKKELQNLQVGSYCYVRGSIGWYNFIASRGRYNSKTIELKHQGENLLYLGNQKFMSFLRRDSFDKNYKGDSVSFVTDEFDKILDNLMVNGKKTLLESVDNHRHLYRRYLVYYLDKEDTSDNNKINQYINKVFEEGREMDDPKLDIIYNPFDVVGVNGFSDMYLNLEVIDNLDKVIEEQFHYKSLVEGVLKGYRKGMYSILDSNALIVALDDFEREFPMFGLIDCQRHKYFSLCGWDDNVPLLKNSELVNFPVQLINIKDEPKNLSNVEFYEWELNPIKDK</sequence>
<organism evidence="1">
    <name type="scientific">viral metagenome</name>
    <dbReference type="NCBI Taxonomy" id="1070528"/>
    <lineage>
        <taxon>unclassified sequences</taxon>
        <taxon>metagenomes</taxon>
        <taxon>organismal metagenomes</taxon>
    </lineage>
</organism>
<proteinExistence type="predicted"/>
<accession>A0A6C0E767</accession>
<reference evidence="1" key="1">
    <citation type="journal article" date="2020" name="Nature">
        <title>Giant virus diversity and host interactions through global metagenomics.</title>
        <authorList>
            <person name="Schulz F."/>
            <person name="Roux S."/>
            <person name="Paez-Espino D."/>
            <person name="Jungbluth S."/>
            <person name="Walsh D.A."/>
            <person name="Denef V.J."/>
            <person name="McMahon K.D."/>
            <person name="Konstantinidis K.T."/>
            <person name="Eloe-Fadrosh E.A."/>
            <person name="Kyrpides N.C."/>
            <person name="Woyke T."/>
        </authorList>
    </citation>
    <scope>NUCLEOTIDE SEQUENCE</scope>
    <source>
        <strain evidence="1">GVMAG-M-3300023179-150</strain>
    </source>
</reference>
<dbReference type="AlphaFoldDB" id="A0A6C0E767"/>
<evidence type="ECO:0000313" key="1">
    <source>
        <dbReference type="EMBL" id="QHT24904.1"/>
    </source>
</evidence>
<protein>
    <submittedName>
        <fullName evidence="1">Uncharacterized protein</fullName>
    </submittedName>
</protein>
<name>A0A6C0E767_9ZZZZ</name>